<dbReference type="EMBL" id="NPHW01002873">
    <property type="protein sequence ID" value="OXV10579.1"/>
    <property type="molecule type" value="Genomic_DNA"/>
</dbReference>
<dbReference type="PROSITE" id="PS50234">
    <property type="entry name" value="VWFA"/>
    <property type="match status" value="1"/>
</dbReference>
<dbReference type="Proteomes" id="UP000243515">
    <property type="component" value="Unassembled WGS sequence"/>
</dbReference>
<evidence type="ECO:0000259" key="2">
    <source>
        <dbReference type="PROSITE" id="PS50234"/>
    </source>
</evidence>
<dbReference type="AlphaFoldDB" id="A0A232M2H4"/>
<accession>A0A232M2H4</accession>
<evidence type="ECO:0000313" key="3">
    <source>
        <dbReference type="EMBL" id="OXV10579.1"/>
    </source>
</evidence>
<feature type="region of interest" description="Disordered" evidence="1">
    <location>
        <begin position="78"/>
        <end position="110"/>
    </location>
</feature>
<feature type="compositionally biased region" description="Polar residues" evidence="1">
    <location>
        <begin position="52"/>
        <end position="61"/>
    </location>
</feature>
<reference evidence="3 4" key="1">
    <citation type="journal article" date="2015" name="Environ. Microbiol.">
        <title>Metagenome sequence of Elaphomyces granulatus from sporocarp tissue reveals Ascomycota ectomycorrhizal fingerprints of genome expansion and a Proteobacteria-rich microbiome.</title>
        <authorList>
            <person name="Quandt C.A."/>
            <person name="Kohler A."/>
            <person name="Hesse C.N."/>
            <person name="Sharpton T.J."/>
            <person name="Martin F."/>
            <person name="Spatafora J.W."/>
        </authorList>
    </citation>
    <scope>NUCLEOTIDE SEQUENCE [LARGE SCALE GENOMIC DNA]</scope>
    <source>
        <strain evidence="3 4">OSC145934</strain>
    </source>
</reference>
<dbReference type="SUPFAM" id="SSF53300">
    <property type="entry name" value="vWA-like"/>
    <property type="match status" value="1"/>
</dbReference>
<sequence length="349" mass="38586">MPRFFGIGRSKSPAKYDNNKVKLSVPDLLTSGNGNSVFRSSSSKYTAIPRNPSAQQTTSRPEINCPSLLDFQPEEIISGSSNLETPPPYSPAPPQYATITSSSTQRRSNDDSAYEFLREFDTIFVVDDSSSMRGRRWKEAEEAIAAIAPICTQYDPDGIDIYFLNHRNNNSSALGSYNNITTASGVQRIFKSVHPAGATPFGRRLHQILEPYMTRVEAMAAATDEGGNLTNLLTAVRPLNIIAITDGEFTDDAESIIVRTAKRLDSGKCKAVPWQVGIQFFQVGNDQAAREYLEELDDELASKVRDDNLRDIVDTVPWRQENGQKLSGDGILKVVLGAVHKKYDKRKAC</sequence>
<dbReference type="OrthoDB" id="2142040at2759"/>
<dbReference type="PANTHER" id="PTHR34706:SF1">
    <property type="entry name" value="VWFA DOMAIN-CONTAINING PROTEIN"/>
    <property type="match status" value="1"/>
</dbReference>
<evidence type="ECO:0000256" key="1">
    <source>
        <dbReference type="SAM" id="MobiDB-lite"/>
    </source>
</evidence>
<proteinExistence type="predicted"/>
<protein>
    <recommendedName>
        <fullName evidence="2">VWFA domain-containing protein</fullName>
    </recommendedName>
</protein>
<organism evidence="3 4">
    <name type="scientific">Elaphomyces granulatus</name>
    <dbReference type="NCBI Taxonomy" id="519963"/>
    <lineage>
        <taxon>Eukaryota</taxon>
        <taxon>Fungi</taxon>
        <taxon>Dikarya</taxon>
        <taxon>Ascomycota</taxon>
        <taxon>Pezizomycotina</taxon>
        <taxon>Eurotiomycetes</taxon>
        <taxon>Eurotiomycetidae</taxon>
        <taxon>Eurotiales</taxon>
        <taxon>Elaphomycetaceae</taxon>
        <taxon>Elaphomyces</taxon>
    </lineage>
</organism>
<feature type="domain" description="VWFA" evidence="2">
    <location>
        <begin position="121"/>
        <end position="297"/>
    </location>
</feature>
<evidence type="ECO:0000313" key="4">
    <source>
        <dbReference type="Proteomes" id="UP000243515"/>
    </source>
</evidence>
<dbReference type="InterPro" id="IPR036465">
    <property type="entry name" value="vWFA_dom_sf"/>
</dbReference>
<dbReference type="InterPro" id="IPR002035">
    <property type="entry name" value="VWF_A"/>
</dbReference>
<keyword evidence="4" id="KW-1185">Reference proteome</keyword>
<name>A0A232M2H4_9EURO</name>
<feature type="compositionally biased region" description="Pro residues" evidence="1">
    <location>
        <begin position="85"/>
        <end position="94"/>
    </location>
</feature>
<dbReference type="PANTHER" id="PTHR34706">
    <property type="entry name" value="SLR1338 PROTEIN"/>
    <property type="match status" value="1"/>
</dbReference>
<gene>
    <name evidence="3" type="ORF">Egran_01661</name>
</gene>
<feature type="region of interest" description="Disordered" evidence="1">
    <location>
        <begin position="39"/>
        <end position="66"/>
    </location>
</feature>
<comment type="caution">
    <text evidence="3">The sequence shown here is derived from an EMBL/GenBank/DDBJ whole genome shotgun (WGS) entry which is preliminary data.</text>
</comment>
<dbReference type="Gene3D" id="3.40.50.410">
    <property type="entry name" value="von Willebrand factor, type A domain"/>
    <property type="match status" value="1"/>
</dbReference>